<evidence type="ECO:0000313" key="3">
    <source>
        <dbReference type="RefSeq" id="XP_005095736.1"/>
    </source>
</evidence>
<gene>
    <name evidence="3" type="primary">LOC101852232</name>
</gene>
<feature type="compositionally biased region" description="Low complexity" evidence="1">
    <location>
        <begin position="60"/>
        <end position="70"/>
    </location>
</feature>
<accession>A0ABM0JKC2</accession>
<protein>
    <submittedName>
        <fullName evidence="3">Uncharacterized protein LOC101852232</fullName>
    </submittedName>
</protein>
<reference evidence="3" key="1">
    <citation type="submission" date="2025-08" db="UniProtKB">
        <authorList>
            <consortium name="RefSeq"/>
        </authorList>
    </citation>
    <scope>IDENTIFICATION</scope>
</reference>
<keyword evidence="2" id="KW-1185">Reference proteome</keyword>
<feature type="region of interest" description="Disordered" evidence="1">
    <location>
        <begin position="20"/>
        <end position="70"/>
    </location>
</feature>
<proteinExistence type="predicted"/>
<organism evidence="2 3">
    <name type="scientific">Aplysia californica</name>
    <name type="common">California sea hare</name>
    <dbReference type="NCBI Taxonomy" id="6500"/>
    <lineage>
        <taxon>Eukaryota</taxon>
        <taxon>Metazoa</taxon>
        <taxon>Spiralia</taxon>
        <taxon>Lophotrochozoa</taxon>
        <taxon>Mollusca</taxon>
        <taxon>Gastropoda</taxon>
        <taxon>Heterobranchia</taxon>
        <taxon>Euthyneura</taxon>
        <taxon>Tectipleura</taxon>
        <taxon>Aplysiida</taxon>
        <taxon>Aplysioidea</taxon>
        <taxon>Aplysiidae</taxon>
        <taxon>Aplysia</taxon>
    </lineage>
</organism>
<sequence length="226" mass="24331">MYYTADLLLGERPWLNQTSACTFHQPGASSDDDTDEPIDENDNNNDDGGDAGSSQTPDQSGGESSAAAAEEGVTFQEAAAGSEGNWTSLQEYVGKYENDFFGNLSIDLDPLTQFLKLSYGKVGQVEFTVRETETRLRGRFTGLVEIYNNQDACNEKIQFHLSAAGSVTGLAFLMDDDDGYVTFTRAGYASGWSNGGQASMSSAAVKSVLLTCCSVIAFCFFNVQIT</sequence>
<name>A0ABM0JKC2_APLCA</name>
<dbReference type="Proteomes" id="UP000694888">
    <property type="component" value="Unplaced"/>
</dbReference>
<dbReference type="RefSeq" id="XP_005095736.1">
    <property type="nucleotide sequence ID" value="XM_005095679.2"/>
</dbReference>
<feature type="compositionally biased region" description="Acidic residues" evidence="1">
    <location>
        <begin position="30"/>
        <end position="49"/>
    </location>
</feature>
<evidence type="ECO:0000256" key="1">
    <source>
        <dbReference type="SAM" id="MobiDB-lite"/>
    </source>
</evidence>
<dbReference type="GeneID" id="101852232"/>
<evidence type="ECO:0000313" key="2">
    <source>
        <dbReference type="Proteomes" id="UP000694888"/>
    </source>
</evidence>